<keyword evidence="2" id="KW-1185">Reference proteome</keyword>
<dbReference type="Gene3D" id="2.70.50.70">
    <property type="match status" value="1"/>
</dbReference>
<dbReference type="PANTHER" id="PTHR36182:SF2">
    <property type="entry name" value="LYTIC POLYSACCHARIDE MONOOXYGENASE"/>
    <property type="match status" value="1"/>
</dbReference>
<comment type="caution">
    <text evidence="1">The sequence shown here is derived from an EMBL/GenBank/DDBJ whole genome shotgun (WGS) entry which is preliminary data.</text>
</comment>
<dbReference type="OrthoDB" id="2342176at2759"/>
<protein>
    <recommendedName>
        <fullName evidence="3">Endoglucanase</fullName>
    </recommendedName>
</protein>
<gene>
    <name evidence="1" type="ORF">CRHIZ90672A_00008351</name>
</gene>
<evidence type="ECO:0000313" key="1">
    <source>
        <dbReference type="EMBL" id="CAH0025650.1"/>
    </source>
</evidence>
<dbReference type="AlphaFoldDB" id="A0A9N9VNP5"/>
<dbReference type="PANTHER" id="PTHR36182">
    <property type="entry name" value="PROTEIN, PUTATIVE (AFU_ORTHOLOGUE AFUA_6G10930)-RELATED"/>
    <property type="match status" value="1"/>
</dbReference>
<sequence length="323" mass="34704">MIIVRIVGILISFYVVVHGHMKMNLPTPYGKSSLNNGPLLADGTDFPCKLRSGVYDSEGASNIYALGRTYPLSFIGQAVHGGGSCQVSITYDSQPTRNSIWKVIRSIEGGCPAQGQSGNIGDNANAANPFRYDFTIPSNIPTGSGTIAWTWFNKIGNREMYMNCGPITLTGISGTWENFEMLPDMFRANINNGCAVPDGKDLVFPDPGRDVTRMNQGTTAFAGPTGSCPYPTSRSPVKAYITTSTSSLNFASPASGITSTISNDRVDNLCTVEGSWNCIIGNSFQRCAGGRWSYPQQLAAGMSCKPGEHKTLSWNGMNTQNSE</sequence>
<accession>A0A9N9VNP5</accession>
<proteinExistence type="predicted"/>
<evidence type="ECO:0008006" key="3">
    <source>
        <dbReference type="Google" id="ProtNLM"/>
    </source>
</evidence>
<evidence type="ECO:0000313" key="2">
    <source>
        <dbReference type="Proteomes" id="UP000696573"/>
    </source>
</evidence>
<dbReference type="Proteomes" id="UP000696573">
    <property type="component" value="Unassembled WGS sequence"/>
</dbReference>
<name>A0A9N9VNP5_9HYPO</name>
<dbReference type="EMBL" id="CABFNQ020000715">
    <property type="protein sequence ID" value="CAH0025650.1"/>
    <property type="molecule type" value="Genomic_DNA"/>
</dbReference>
<reference evidence="1" key="1">
    <citation type="submission" date="2021-10" db="EMBL/GenBank/DDBJ databases">
        <authorList>
            <person name="Piombo E."/>
        </authorList>
    </citation>
    <scope>NUCLEOTIDE SEQUENCE</scope>
</reference>
<organism evidence="1 2">
    <name type="scientific">Clonostachys rhizophaga</name>
    <dbReference type="NCBI Taxonomy" id="160324"/>
    <lineage>
        <taxon>Eukaryota</taxon>
        <taxon>Fungi</taxon>
        <taxon>Dikarya</taxon>
        <taxon>Ascomycota</taxon>
        <taxon>Pezizomycotina</taxon>
        <taxon>Sordariomycetes</taxon>
        <taxon>Hypocreomycetidae</taxon>
        <taxon>Hypocreales</taxon>
        <taxon>Bionectriaceae</taxon>
        <taxon>Clonostachys</taxon>
    </lineage>
</organism>